<dbReference type="InterPro" id="IPR050282">
    <property type="entry name" value="Cycloisomerase_2"/>
</dbReference>
<dbReference type="InterPro" id="IPR019405">
    <property type="entry name" value="Lactonase_7-beta_prop"/>
</dbReference>
<evidence type="ECO:0000313" key="2">
    <source>
        <dbReference type="EMBL" id="KAK6344319.1"/>
    </source>
</evidence>
<dbReference type="GO" id="GO:0017057">
    <property type="term" value="F:6-phosphogluconolactonase activity"/>
    <property type="evidence" value="ECO:0007669"/>
    <property type="project" value="TreeGrafter"/>
</dbReference>
<proteinExistence type="inferred from homology"/>
<evidence type="ECO:0000313" key="3">
    <source>
        <dbReference type="Proteomes" id="UP001375240"/>
    </source>
</evidence>
<gene>
    <name evidence="2" type="ORF">TWF696_007959</name>
</gene>
<name>A0AAV9UMT6_9PEZI</name>
<keyword evidence="3" id="KW-1185">Reference proteome</keyword>
<evidence type="ECO:0008006" key="4">
    <source>
        <dbReference type="Google" id="ProtNLM"/>
    </source>
</evidence>
<organism evidence="2 3">
    <name type="scientific">Orbilia brochopaga</name>
    <dbReference type="NCBI Taxonomy" id="3140254"/>
    <lineage>
        <taxon>Eukaryota</taxon>
        <taxon>Fungi</taxon>
        <taxon>Dikarya</taxon>
        <taxon>Ascomycota</taxon>
        <taxon>Pezizomycotina</taxon>
        <taxon>Orbiliomycetes</taxon>
        <taxon>Orbiliales</taxon>
        <taxon>Orbiliaceae</taxon>
        <taxon>Orbilia</taxon>
    </lineage>
</organism>
<dbReference type="InterPro" id="IPR015943">
    <property type="entry name" value="WD40/YVTN_repeat-like_dom_sf"/>
</dbReference>
<dbReference type="InterPro" id="IPR011048">
    <property type="entry name" value="Haem_d1_sf"/>
</dbReference>
<dbReference type="EMBL" id="JAVHNQ010000006">
    <property type="protein sequence ID" value="KAK6344319.1"/>
    <property type="molecule type" value="Genomic_DNA"/>
</dbReference>
<reference evidence="2 3" key="1">
    <citation type="submission" date="2019-10" db="EMBL/GenBank/DDBJ databases">
        <authorList>
            <person name="Palmer J.M."/>
        </authorList>
    </citation>
    <scope>NUCLEOTIDE SEQUENCE [LARGE SCALE GENOMIC DNA]</scope>
    <source>
        <strain evidence="2 3">TWF696</strain>
    </source>
</reference>
<dbReference type="PANTHER" id="PTHR30344">
    <property type="entry name" value="6-PHOSPHOGLUCONOLACTONASE-RELATED"/>
    <property type="match status" value="1"/>
</dbReference>
<protein>
    <recommendedName>
        <fullName evidence="4">6-phosphogluconolactonase</fullName>
    </recommendedName>
</protein>
<dbReference type="AlphaFoldDB" id="A0AAV9UMT6"/>
<dbReference type="Gene3D" id="2.130.10.10">
    <property type="entry name" value="YVTN repeat-like/Quinoprotein amine dehydrogenase"/>
    <property type="match status" value="1"/>
</dbReference>
<dbReference type="SUPFAM" id="SSF51004">
    <property type="entry name" value="C-terminal (heme d1) domain of cytochrome cd1-nitrite reductase"/>
    <property type="match status" value="1"/>
</dbReference>
<dbReference type="PANTHER" id="PTHR30344:SF1">
    <property type="entry name" value="6-PHOSPHOGLUCONOLACTONASE"/>
    <property type="match status" value="1"/>
</dbReference>
<comment type="similarity">
    <text evidence="1">Belongs to the cycloisomerase 2 family.</text>
</comment>
<comment type="caution">
    <text evidence="2">The sequence shown here is derived from an EMBL/GenBank/DDBJ whole genome shotgun (WGS) entry which is preliminary data.</text>
</comment>
<sequence length="413" mass="45734">MFGSDLLRRLSIRSFALLRIRGASNWLIPEELVPAHSSVYPEDATRLLSVGANGGDISIIKYNPSRDTLVHASVYSEPNFQPSWQSVHPVERDILYSVDEANPGGLVSFHLDRGSGTLRKLSRSNGINGTVSIAIQNNLVVVAAYLGQSVQAFETNDQGDISNPRDTFTYSLNQPGTDPERQEAPHPHQALIDPSGRFIVVPDLGADLLRLYAINGTRISELPAVPIPPGSGPRHGHFLELDLPIARQTMFYLVTELRNSVIVYTVDYPKTGSMTFSRVQEIDTLPGIDTRNATVPPNAGEIVISNDKRFLYVSNRNDFTFKNRAYGPSDSIALYKIDCETGLLTFVKLMEAGGIMPRHFSFDPSNEYVAIALQLSDVVVMYRRNAATGEFIAPEYDETRITIPNKPVCIQWL</sequence>
<evidence type="ECO:0000256" key="1">
    <source>
        <dbReference type="ARBA" id="ARBA00005564"/>
    </source>
</evidence>
<dbReference type="Pfam" id="PF10282">
    <property type="entry name" value="Lactonase"/>
    <property type="match status" value="1"/>
</dbReference>
<dbReference type="Proteomes" id="UP001375240">
    <property type="component" value="Unassembled WGS sequence"/>
</dbReference>
<accession>A0AAV9UMT6</accession>